<dbReference type="Gene3D" id="3.30.505.10">
    <property type="entry name" value="SH2 domain"/>
    <property type="match status" value="1"/>
</dbReference>
<dbReference type="CDD" id="cd11845">
    <property type="entry name" value="SH3_Src_like"/>
    <property type="match status" value="1"/>
</dbReference>
<dbReference type="FunFam" id="3.30.505.10:FF:000044">
    <property type="entry name" value="Tyrosine-protein kinase"/>
    <property type="match status" value="1"/>
</dbReference>
<dbReference type="PRINTS" id="PR00109">
    <property type="entry name" value="TYRKINASE"/>
</dbReference>
<proteinExistence type="inferred from homology"/>
<dbReference type="PANTHER" id="PTHR24418">
    <property type="entry name" value="TYROSINE-PROTEIN KINASE"/>
    <property type="match status" value="1"/>
</dbReference>
<accession>A0A7J7IV95</accession>
<keyword evidence="4 11" id="KW-0418">Kinase</keyword>
<sequence length="571" mass="64579">MGNCLSCQKPLTKSSNDHFTSLHTSPGNGNDGNHRVNITTATSSGNHNGGVVTYKPEQSPAVVSGGRAAASISSSTGRPNGPRHTPSQGALNPVSSNKLFIALYDYEARTDEDLSFKKGNQLEILNDTQGDWWFARSLYTGQEGYIPSNYIAKLKSLESEEWYYNKIKRTDAEKRLLSSENEHGSFLIRDSESRRNDFSLSVRDGDTVKHYRIRQLDEGGYFIARRITFRTLLELVDHYKASADGLCVNLRKPCVQLTDKPETQGLSYKTQDQWEIPKSTLLLIKPIGQGQFGEVWGGKMEWHYTCSHQNIESRARSVACAISDFLSLDKETIFIQSTMDPKDFLAEATIMKKLRHPKLIQLYAVCTQDEPIFIVTELMSNGSLLEYLQGKGGNLKLPQIIDIAAQIASGMAYLELQNYIHRDLAARNILVGEQNLVKIADFGLARVIKEHEYEAKVGARFPIKWTAPEAANFNRFTIKSDVWSFGILLTEIITYGRVPYPGMTNAEVLHQVEYGYRMPKPPNCPPSLYEIMLECWKKDEMDRPTFETLQWKLEEFFTTQCSEYNEASVVR</sequence>
<evidence type="ECO:0000256" key="11">
    <source>
        <dbReference type="RuleBase" id="RU362096"/>
    </source>
</evidence>
<dbReference type="InterPro" id="IPR036028">
    <property type="entry name" value="SH3-like_dom_sf"/>
</dbReference>
<evidence type="ECO:0000256" key="3">
    <source>
        <dbReference type="ARBA" id="ARBA00022741"/>
    </source>
</evidence>
<dbReference type="InterPro" id="IPR036860">
    <property type="entry name" value="SH2_dom_sf"/>
</dbReference>
<feature type="domain" description="Protein kinase" evidence="15">
    <location>
        <begin position="281"/>
        <end position="557"/>
    </location>
</feature>
<dbReference type="SUPFAM" id="SSF55550">
    <property type="entry name" value="SH2 domain"/>
    <property type="match status" value="1"/>
</dbReference>
<dbReference type="InterPro" id="IPR020635">
    <property type="entry name" value="Tyr_kinase_cat_dom"/>
</dbReference>
<dbReference type="FunFam" id="2.30.30.40:FF:000208">
    <property type="entry name" value="Tyrosine-protein kinase"/>
    <property type="match status" value="1"/>
</dbReference>
<dbReference type="SMART" id="SM00219">
    <property type="entry name" value="TyrKc"/>
    <property type="match status" value="1"/>
</dbReference>
<dbReference type="PROSITE" id="PS50001">
    <property type="entry name" value="SH2"/>
    <property type="match status" value="1"/>
</dbReference>
<dbReference type="PRINTS" id="PR00401">
    <property type="entry name" value="SH2DOMAIN"/>
</dbReference>
<evidence type="ECO:0000256" key="8">
    <source>
        <dbReference type="ARBA" id="ARBA00051245"/>
    </source>
</evidence>
<comment type="catalytic activity">
    <reaction evidence="8 11">
        <text>L-tyrosyl-[protein] + ATP = O-phospho-L-tyrosyl-[protein] + ADP + H(+)</text>
        <dbReference type="Rhea" id="RHEA:10596"/>
        <dbReference type="Rhea" id="RHEA-COMP:10136"/>
        <dbReference type="Rhea" id="RHEA-COMP:20101"/>
        <dbReference type="ChEBI" id="CHEBI:15378"/>
        <dbReference type="ChEBI" id="CHEBI:30616"/>
        <dbReference type="ChEBI" id="CHEBI:46858"/>
        <dbReference type="ChEBI" id="CHEBI:61978"/>
        <dbReference type="ChEBI" id="CHEBI:456216"/>
        <dbReference type="EC" id="2.7.10.2"/>
    </reaction>
</comment>
<dbReference type="InterPro" id="IPR008266">
    <property type="entry name" value="Tyr_kinase_AS"/>
</dbReference>
<dbReference type="SUPFAM" id="SSF56112">
    <property type="entry name" value="Protein kinase-like (PK-like)"/>
    <property type="match status" value="1"/>
</dbReference>
<dbReference type="InterPro" id="IPR011009">
    <property type="entry name" value="Kinase-like_dom_sf"/>
</dbReference>
<dbReference type="InterPro" id="IPR050198">
    <property type="entry name" value="Non-receptor_tyrosine_kinases"/>
</dbReference>
<evidence type="ECO:0000259" key="15">
    <source>
        <dbReference type="PROSITE" id="PS50011"/>
    </source>
</evidence>
<keyword evidence="2 11" id="KW-0808">Transferase</keyword>
<dbReference type="PRINTS" id="PR01887">
    <property type="entry name" value="SPECTRNALPHA"/>
</dbReference>
<feature type="domain" description="SH3" evidence="14">
    <location>
        <begin position="95"/>
        <end position="156"/>
    </location>
</feature>
<evidence type="ECO:0000256" key="4">
    <source>
        <dbReference type="ARBA" id="ARBA00022777"/>
    </source>
</evidence>
<keyword evidence="7 11" id="KW-0829">Tyrosine-protein kinase</keyword>
<feature type="compositionally biased region" description="Polar residues" evidence="12">
    <location>
        <begin position="15"/>
        <end position="28"/>
    </location>
</feature>
<keyword evidence="17" id="KW-1185">Reference proteome</keyword>
<dbReference type="OrthoDB" id="28230at2759"/>
<dbReference type="GO" id="GO:0048731">
    <property type="term" value="P:system development"/>
    <property type="evidence" value="ECO:0007669"/>
    <property type="project" value="UniProtKB-ARBA"/>
</dbReference>
<evidence type="ECO:0000256" key="2">
    <source>
        <dbReference type="ARBA" id="ARBA00022679"/>
    </source>
</evidence>
<organism evidence="16 17">
    <name type="scientific">Bugula neritina</name>
    <name type="common">Brown bryozoan</name>
    <name type="synonym">Sertularia neritina</name>
    <dbReference type="NCBI Taxonomy" id="10212"/>
    <lineage>
        <taxon>Eukaryota</taxon>
        <taxon>Metazoa</taxon>
        <taxon>Spiralia</taxon>
        <taxon>Lophotrochozoa</taxon>
        <taxon>Bryozoa</taxon>
        <taxon>Gymnolaemata</taxon>
        <taxon>Cheilostomatida</taxon>
        <taxon>Flustrina</taxon>
        <taxon>Buguloidea</taxon>
        <taxon>Bugulidae</taxon>
        <taxon>Bugula</taxon>
    </lineage>
</organism>
<dbReference type="InterPro" id="IPR001452">
    <property type="entry name" value="SH3_domain"/>
</dbReference>
<dbReference type="FunFam" id="1.10.510.10:FF:000318">
    <property type="entry name" value="Tyrosine-protein kinase"/>
    <property type="match status" value="1"/>
</dbReference>
<keyword evidence="1 10" id="KW-0728">SH3 domain</keyword>
<dbReference type="Pfam" id="PF00017">
    <property type="entry name" value="SH2"/>
    <property type="match status" value="1"/>
</dbReference>
<keyword evidence="3 11" id="KW-0547">Nucleotide-binding</keyword>
<name>A0A7J7IV95_BUGNE</name>
<feature type="compositionally biased region" description="Polar residues" evidence="12">
    <location>
        <begin position="36"/>
        <end position="46"/>
    </location>
</feature>
<evidence type="ECO:0000256" key="5">
    <source>
        <dbReference type="ARBA" id="ARBA00022840"/>
    </source>
</evidence>
<dbReference type="EC" id="2.7.10.2" evidence="11"/>
<keyword evidence="6 9" id="KW-0727">SH2 domain</keyword>
<dbReference type="InterPro" id="IPR000980">
    <property type="entry name" value="SH2"/>
</dbReference>
<dbReference type="InterPro" id="IPR001245">
    <property type="entry name" value="Ser-Thr/Tyr_kinase_cat_dom"/>
</dbReference>
<dbReference type="SMART" id="SM00252">
    <property type="entry name" value="SH2"/>
    <property type="match status" value="1"/>
</dbReference>
<dbReference type="PROSITE" id="PS00109">
    <property type="entry name" value="PROTEIN_KINASE_TYR"/>
    <property type="match status" value="1"/>
</dbReference>
<comment type="caution">
    <text evidence="16">The sequence shown here is derived from an EMBL/GenBank/DDBJ whole genome shotgun (WGS) entry which is preliminary data.</text>
</comment>
<reference evidence="16" key="1">
    <citation type="submission" date="2020-06" db="EMBL/GenBank/DDBJ databases">
        <title>Draft genome of Bugula neritina, a colonial animal packing powerful symbionts and potential medicines.</title>
        <authorList>
            <person name="Rayko M."/>
        </authorList>
    </citation>
    <scope>NUCLEOTIDE SEQUENCE [LARGE SCALE GENOMIC DNA]</scope>
    <source>
        <strain evidence="16">Kwan_BN1</strain>
    </source>
</reference>
<dbReference type="AlphaFoldDB" id="A0A7J7IV95"/>
<feature type="compositionally biased region" description="Low complexity" evidence="12">
    <location>
        <begin position="59"/>
        <end position="75"/>
    </location>
</feature>
<evidence type="ECO:0000256" key="12">
    <source>
        <dbReference type="SAM" id="MobiDB-lite"/>
    </source>
</evidence>
<evidence type="ECO:0000313" key="16">
    <source>
        <dbReference type="EMBL" id="KAF6017341.1"/>
    </source>
</evidence>
<feature type="region of interest" description="Disordered" evidence="12">
    <location>
        <begin position="15"/>
        <end position="92"/>
    </location>
</feature>
<dbReference type="Pfam" id="PF07714">
    <property type="entry name" value="PK_Tyr_Ser-Thr"/>
    <property type="match status" value="1"/>
</dbReference>
<evidence type="ECO:0000259" key="14">
    <source>
        <dbReference type="PROSITE" id="PS50002"/>
    </source>
</evidence>
<gene>
    <name evidence="16" type="ORF">EB796_024354</name>
</gene>
<dbReference type="PROSITE" id="PS50011">
    <property type="entry name" value="PROTEIN_KINASE_DOM"/>
    <property type="match status" value="1"/>
</dbReference>
<comment type="similarity">
    <text evidence="11">Belongs to the protein kinase superfamily. Tyr protein kinase family.</text>
</comment>
<dbReference type="GO" id="GO:0005524">
    <property type="term" value="F:ATP binding"/>
    <property type="evidence" value="ECO:0007669"/>
    <property type="project" value="UniProtKB-KW"/>
</dbReference>
<dbReference type="PRINTS" id="PR00452">
    <property type="entry name" value="SH3DOMAIN"/>
</dbReference>
<dbReference type="EMBL" id="VXIV02003411">
    <property type="protein sequence ID" value="KAF6017341.1"/>
    <property type="molecule type" value="Genomic_DNA"/>
</dbReference>
<feature type="domain" description="SH2" evidence="13">
    <location>
        <begin position="162"/>
        <end position="254"/>
    </location>
</feature>
<dbReference type="PROSITE" id="PS50002">
    <property type="entry name" value="SH3"/>
    <property type="match status" value="1"/>
</dbReference>
<evidence type="ECO:0000256" key="9">
    <source>
        <dbReference type="PROSITE-ProRule" id="PRU00191"/>
    </source>
</evidence>
<keyword evidence="5 11" id="KW-0067">ATP-binding</keyword>
<dbReference type="InterPro" id="IPR000719">
    <property type="entry name" value="Prot_kinase_dom"/>
</dbReference>
<evidence type="ECO:0000313" key="17">
    <source>
        <dbReference type="Proteomes" id="UP000593567"/>
    </source>
</evidence>
<dbReference type="Pfam" id="PF00018">
    <property type="entry name" value="SH3_1"/>
    <property type="match status" value="1"/>
</dbReference>
<evidence type="ECO:0000256" key="6">
    <source>
        <dbReference type="ARBA" id="ARBA00022999"/>
    </source>
</evidence>
<evidence type="ECO:0000256" key="10">
    <source>
        <dbReference type="PROSITE-ProRule" id="PRU00192"/>
    </source>
</evidence>
<dbReference type="SUPFAM" id="SSF50044">
    <property type="entry name" value="SH3-domain"/>
    <property type="match status" value="1"/>
</dbReference>
<dbReference type="GO" id="GO:0004715">
    <property type="term" value="F:non-membrane spanning protein tyrosine kinase activity"/>
    <property type="evidence" value="ECO:0007669"/>
    <property type="project" value="UniProtKB-EC"/>
</dbReference>
<evidence type="ECO:0000256" key="1">
    <source>
        <dbReference type="ARBA" id="ARBA00022443"/>
    </source>
</evidence>
<dbReference type="SMART" id="SM00326">
    <property type="entry name" value="SH3"/>
    <property type="match status" value="1"/>
</dbReference>
<dbReference type="Gene3D" id="2.30.30.40">
    <property type="entry name" value="SH3 Domains"/>
    <property type="match status" value="1"/>
</dbReference>
<protein>
    <recommendedName>
        <fullName evidence="11">Tyrosine-protein kinase</fullName>
        <ecNumber evidence="11">2.7.10.2</ecNumber>
    </recommendedName>
</protein>
<evidence type="ECO:0000259" key="13">
    <source>
        <dbReference type="PROSITE" id="PS50001"/>
    </source>
</evidence>
<dbReference type="Proteomes" id="UP000593567">
    <property type="component" value="Unassembled WGS sequence"/>
</dbReference>
<dbReference type="Gene3D" id="1.10.510.10">
    <property type="entry name" value="Transferase(Phosphotransferase) domain 1"/>
    <property type="match status" value="1"/>
</dbReference>
<evidence type="ECO:0000256" key="7">
    <source>
        <dbReference type="ARBA" id="ARBA00023137"/>
    </source>
</evidence>